<organism evidence="1 2">
    <name type="scientific">Boeremia exigua</name>
    <dbReference type="NCBI Taxonomy" id="749465"/>
    <lineage>
        <taxon>Eukaryota</taxon>
        <taxon>Fungi</taxon>
        <taxon>Dikarya</taxon>
        <taxon>Ascomycota</taxon>
        <taxon>Pezizomycotina</taxon>
        <taxon>Dothideomycetes</taxon>
        <taxon>Pleosporomycetidae</taxon>
        <taxon>Pleosporales</taxon>
        <taxon>Pleosporineae</taxon>
        <taxon>Didymellaceae</taxon>
        <taxon>Boeremia</taxon>
    </lineage>
</organism>
<proteinExistence type="predicted"/>
<evidence type="ECO:0000313" key="2">
    <source>
        <dbReference type="Proteomes" id="UP001153331"/>
    </source>
</evidence>
<dbReference type="Proteomes" id="UP001153331">
    <property type="component" value="Unassembled WGS sequence"/>
</dbReference>
<reference evidence="1" key="1">
    <citation type="submission" date="2022-11" db="EMBL/GenBank/DDBJ databases">
        <title>Genome Sequence of Boeremia exigua.</title>
        <authorList>
            <person name="Buettner E."/>
        </authorList>
    </citation>
    <scope>NUCLEOTIDE SEQUENCE</scope>
    <source>
        <strain evidence="1">CU02</strain>
    </source>
</reference>
<evidence type="ECO:0000313" key="1">
    <source>
        <dbReference type="EMBL" id="KAJ8111516.1"/>
    </source>
</evidence>
<sequence length="327" mass="37093">MSANELSDLIVGGSTQPIELGWSSQRLAIRDSKEDWTGITSPAERRKLQNRLNQRARRDRARKRTSREALETKDFAQPSSSTRSSSSCEAQSPQASEKAATRVSRKPQPQGCMTSVPEVRALMDRFAKHAHASYIQGAPAVAHLPLLVRYNLTMSLASNATLLGIVEDFNKWEGVSPMNKQGPLLGSAFQNHFANWPISLQPTQLQLTMEHHPWVDCFPCPQLRDNLLRAFEHPDICDEDEICHDICDLTDTKEPMLLIWGPPEDPRSWEVSQSFLNKWAWLLNGCRQIMISTNYWRARRGEPLVTPQQFANLARLSLLERRNPSDI</sequence>
<dbReference type="EMBL" id="JAPHNI010000399">
    <property type="protein sequence ID" value="KAJ8111516.1"/>
    <property type="molecule type" value="Genomic_DNA"/>
</dbReference>
<keyword evidence="2" id="KW-1185">Reference proteome</keyword>
<gene>
    <name evidence="1" type="ORF">OPT61_g5910</name>
</gene>
<name>A0ACC2I8Q4_9PLEO</name>
<accession>A0ACC2I8Q4</accession>
<protein>
    <submittedName>
        <fullName evidence="1">Uncharacterized protein</fullName>
    </submittedName>
</protein>
<comment type="caution">
    <text evidence="1">The sequence shown here is derived from an EMBL/GenBank/DDBJ whole genome shotgun (WGS) entry which is preliminary data.</text>
</comment>